<dbReference type="Pfam" id="PF09261">
    <property type="entry name" value="Alpha-mann_mid"/>
    <property type="match status" value="1"/>
</dbReference>
<comment type="similarity">
    <text evidence="1">Belongs to the glycosyl hydrolase 38 family.</text>
</comment>
<sequence length="1049" mass="122828">MDRYVLEKLGHRIRELESYIHMESLPVTELCYLEKDDRRYSETVFDDSGWTDLRGGQVWGGRDQVIWIRGKIRIPKAFRKKTLDLKVEAGPEESMEIKAEALLWINGTEACAFDQWHSRMRLSDEEASGTEFSIALRVWSGMNQPKQMRHFQGIWLETVHKDTEKYYYLAKILLETIQEMDQEDYRRIALIKNLDQSFNCIDYRNQGSEEFYNSIRSAYGFLKEKWKAWSMDGSGKPTVSVCGHTHIDMAWLWRLSHTADKGARSFSTVLHLMDRYPEYIFSQSSPLLYEMIGNKYPRLYERIKEKIREGRWEITGGMWVEPDTNIPGGESLVRQILYGKKYIREQFGKDTTVLWLPDVFGYSWVLPQILRKSGIRLFWTNKMSWNQYNKIPYDTFLWKGMDGSEILTQLGTCPEKNVTWGSTYNGVIAPWEVKGTWEKYQQKEINQEVLMPFGWGDGGGGPTREMLEAYEVMEDLPGIPKVSMKHIEEFAKDLEERLQNEKVPVWDGELYFEYHRGTYTSQGFVKRENRKAEVLYHDTELFASLRDILAETQKYPSKALERNWKQICTNQFHDIIPGSGIREVYEDAAESYRTIRQEGEEIRNSALDEITGAIRSLTGGVTVFNSLPWERSGYLRMDDVPLDRVLMDGEEIVQAQYYLEEGRISAEYLLYEVPSCGYKFYRWEKGNHHIHQETEMWDGKLETPYYRIRFNQYGQIAVLYDKEFKRNVLKSGGLGNELCVFEDKPHQFDAWNTEIYAYEKCHSIIDLEESVIEESGPVKTVLRFTYRFNRSRICQRVTVYQHSREIRFDTQCDWHERQALLKTGFELDIRSNNATYDIQFGNLQRPTHSNTSWDYAQFEVCAHKWADLSEGNYGVTLINDCKYGWDIKDSKMRLTLIKTSSYPDENADQGKHLFSYALLPHGSSWKEAGADRKAYEFNYPLYARRKSKNKVGYLPESFSFAGTDSKNVVMETVKKAEDGNGWILRAYECMQYRGQVKFTLGKVPVKVAECNLMEEELALIKTEGKGFSCEMTPYEIKTFKIIFEEEKKG</sequence>
<accession>A0A4V6HSA8</accession>
<dbReference type="CDD" id="cd10789">
    <property type="entry name" value="GH38N_AMII_ER_cytosolic"/>
    <property type="match status" value="1"/>
</dbReference>
<dbReference type="FunFam" id="3.20.110.10:FF:000002">
    <property type="entry name" value="alpha-mannosidase 2C1 isoform X1"/>
    <property type="match status" value="1"/>
</dbReference>
<dbReference type="InterPro" id="IPR027291">
    <property type="entry name" value="Glyco_hydro_38_N_sf"/>
</dbReference>
<dbReference type="Gene3D" id="3.20.110.10">
    <property type="entry name" value="Glycoside hydrolase 38, N terminal domain"/>
    <property type="match status" value="1"/>
</dbReference>
<dbReference type="Pfam" id="PF17677">
    <property type="entry name" value="Glyco_hydro38C2"/>
    <property type="match status" value="1"/>
</dbReference>
<comment type="caution">
    <text evidence="6">The sequence shown here is derived from an EMBL/GenBank/DDBJ whole genome shotgun (WGS) entry which is preliminary data.</text>
</comment>
<dbReference type="FunFam" id="2.70.98.30:FF:000010">
    <property type="entry name" value="Cytosolic alpha-mannosidase"/>
    <property type="match status" value="1"/>
</dbReference>
<dbReference type="SUPFAM" id="SSF88713">
    <property type="entry name" value="Glycoside hydrolase/deacetylase"/>
    <property type="match status" value="1"/>
</dbReference>
<dbReference type="Gene3D" id="1.20.1270.50">
    <property type="entry name" value="Glycoside hydrolase family 38, central domain"/>
    <property type="match status" value="1"/>
</dbReference>
<dbReference type="AlphaFoldDB" id="A0A4V6HSA8"/>
<name>A0A4V6HSA8_9FIRM</name>
<evidence type="ECO:0000313" key="7">
    <source>
        <dbReference type="Proteomes" id="UP000306509"/>
    </source>
</evidence>
<evidence type="ECO:0000313" key="6">
    <source>
        <dbReference type="EMBL" id="TLD02228.1"/>
    </source>
</evidence>
<dbReference type="EMBL" id="QGQD01000021">
    <property type="protein sequence ID" value="TLD02228.1"/>
    <property type="molecule type" value="Genomic_DNA"/>
</dbReference>
<evidence type="ECO:0000256" key="3">
    <source>
        <dbReference type="ARBA" id="ARBA00022801"/>
    </source>
</evidence>
<dbReference type="PANTHER" id="PTHR46017">
    <property type="entry name" value="ALPHA-MANNOSIDASE 2C1"/>
    <property type="match status" value="1"/>
</dbReference>
<dbReference type="GO" id="GO:0030246">
    <property type="term" value="F:carbohydrate binding"/>
    <property type="evidence" value="ECO:0007669"/>
    <property type="project" value="InterPro"/>
</dbReference>
<protein>
    <submittedName>
        <fullName evidence="6">Mannosylglycerate hydrolase</fullName>
        <ecNumber evidence="6">3.2.1.170</ecNumber>
    </submittedName>
</protein>
<dbReference type="InterPro" id="IPR000602">
    <property type="entry name" value="Glyco_hydro_38_N"/>
</dbReference>
<keyword evidence="4 6" id="KW-0326">Glycosidase</keyword>
<dbReference type="STRING" id="180332.GCA_000797495_05680"/>
<dbReference type="Gene3D" id="2.70.98.30">
    <property type="entry name" value="Golgi alpha-mannosidase II, domain 4"/>
    <property type="match status" value="1"/>
</dbReference>
<evidence type="ECO:0000259" key="5">
    <source>
        <dbReference type="SMART" id="SM00872"/>
    </source>
</evidence>
<dbReference type="InterPro" id="IPR011013">
    <property type="entry name" value="Gal_mutarotase_sf_dom"/>
</dbReference>
<keyword evidence="3 6" id="KW-0378">Hydrolase</keyword>
<dbReference type="PANTHER" id="PTHR46017:SF1">
    <property type="entry name" value="ALPHA-MANNOSIDASE 2C1"/>
    <property type="match status" value="1"/>
</dbReference>
<dbReference type="Proteomes" id="UP000306509">
    <property type="component" value="Unassembled WGS sequence"/>
</dbReference>
<organism evidence="6 7">
    <name type="scientific">Robinsoniella peoriensis</name>
    <dbReference type="NCBI Taxonomy" id="180332"/>
    <lineage>
        <taxon>Bacteria</taxon>
        <taxon>Bacillati</taxon>
        <taxon>Bacillota</taxon>
        <taxon>Clostridia</taxon>
        <taxon>Lachnospirales</taxon>
        <taxon>Lachnospiraceae</taxon>
        <taxon>Robinsoniella</taxon>
    </lineage>
</organism>
<dbReference type="InterPro" id="IPR037094">
    <property type="entry name" value="Glyco_hydro_38_cen_sf"/>
</dbReference>
<dbReference type="InterPro" id="IPR028995">
    <property type="entry name" value="Glyco_hydro_57/38_cen_sf"/>
</dbReference>
<dbReference type="GO" id="GO:0009313">
    <property type="term" value="P:oligosaccharide catabolic process"/>
    <property type="evidence" value="ECO:0007669"/>
    <property type="project" value="TreeGrafter"/>
</dbReference>
<proteinExistence type="inferred from homology"/>
<dbReference type="GO" id="GO:0006013">
    <property type="term" value="P:mannose metabolic process"/>
    <property type="evidence" value="ECO:0007669"/>
    <property type="project" value="InterPro"/>
</dbReference>
<feature type="domain" description="Glycoside hydrolase family 38 central" evidence="5">
    <location>
        <begin position="513"/>
        <end position="592"/>
    </location>
</feature>
<dbReference type="SMART" id="SM00872">
    <property type="entry name" value="Alpha-mann_mid"/>
    <property type="match status" value="1"/>
</dbReference>
<dbReference type="EC" id="3.2.1.170" evidence="6"/>
<dbReference type="SUPFAM" id="SSF74650">
    <property type="entry name" value="Galactose mutarotase-like"/>
    <property type="match status" value="1"/>
</dbReference>
<dbReference type="InterPro" id="IPR015341">
    <property type="entry name" value="Glyco_hydro_38_cen"/>
</dbReference>
<dbReference type="SUPFAM" id="SSF88688">
    <property type="entry name" value="Families 57/38 glycoside transferase middle domain"/>
    <property type="match status" value="1"/>
</dbReference>
<evidence type="ECO:0000256" key="1">
    <source>
        <dbReference type="ARBA" id="ARBA00009792"/>
    </source>
</evidence>
<dbReference type="GO" id="GO:0004559">
    <property type="term" value="F:alpha-mannosidase activity"/>
    <property type="evidence" value="ECO:0007669"/>
    <property type="project" value="InterPro"/>
</dbReference>
<dbReference type="GO" id="GO:0046872">
    <property type="term" value="F:metal ion binding"/>
    <property type="evidence" value="ECO:0007669"/>
    <property type="project" value="UniProtKB-KW"/>
</dbReference>
<dbReference type="Pfam" id="PF07748">
    <property type="entry name" value="Glyco_hydro_38C"/>
    <property type="match status" value="1"/>
</dbReference>
<dbReference type="OrthoDB" id="9772207at2"/>
<dbReference type="InterPro" id="IPR011330">
    <property type="entry name" value="Glyco_hydro/deAcase_b/a-brl"/>
</dbReference>
<dbReference type="Gene3D" id="2.60.40.2220">
    <property type="match status" value="1"/>
</dbReference>
<dbReference type="InterPro" id="IPR041147">
    <property type="entry name" value="GH38_C"/>
</dbReference>
<reference evidence="6 7" key="1">
    <citation type="journal article" date="2019" name="Anaerobe">
        <title>Detection of Robinsoniella peoriensis in multiple bone samples of a trauma patient.</title>
        <authorList>
            <person name="Schrottner P."/>
            <person name="Hartwich K."/>
            <person name="Bunk B."/>
            <person name="Schober I."/>
            <person name="Helbig S."/>
            <person name="Rudolph W.W."/>
            <person name="Gunzer F."/>
        </authorList>
    </citation>
    <scope>NUCLEOTIDE SEQUENCE [LARGE SCALE GENOMIC DNA]</scope>
    <source>
        <strain evidence="6 7">DSM 106044</strain>
    </source>
</reference>
<keyword evidence="7" id="KW-1185">Reference proteome</keyword>
<dbReference type="FunFam" id="1.20.1270.50:FF:000004">
    <property type="entry name" value="alpha-mannosidase 2C1 isoform X1"/>
    <property type="match status" value="1"/>
</dbReference>
<evidence type="ECO:0000256" key="4">
    <source>
        <dbReference type="ARBA" id="ARBA00023295"/>
    </source>
</evidence>
<dbReference type="InterPro" id="IPR011682">
    <property type="entry name" value="Glyco_hydro_38_C"/>
</dbReference>
<evidence type="ECO:0000256" key="2">
    <source>
        <dbReference type="ARBA" id="ARBA00022723"/>
    </source>
</evidence>
<dbReference type="Pfam" id="PF01074">
    <property type="entry name" value="Glyco_hydro_38N"/>
    <property type="match status" value="1"/>
</dbReference>
<keyword evidence="2" id="KW-0479">Metal-binding</keyword>
<dbReference type="RefSeq" id="WP_047832292.1">
    <property type="nucleotide sequence ID" value="NZ_CABMJZ010000092.1"/>
</dbReference>
<dbReference type="GO" id="GO:0102546">
    <property type="term" value="F:mannosylglycerate hydrolase activity"/>
    <property type="evidence" value="ECO:0007669"/>
    <property type="project" value="UniProtKB-EC"/>
</dbReference>
<gene>
    <name evidence="6" type="primary">mngB_2</name>
    <name evidence="6" type="ORF">DSM106044_00898</name>
</gene>